<sequence length="120" mass="13811">MQRTIKSKFILVLMAIFIFLCWYSISVKDSEANAYKCKTKTYALKGIIDQVYRKSGYSRAHVKGMNNWISLTISETIKVKGFPEYYSFEVGDSIIKIANSKEYKIVNGEKYAIHVLSCED</sequence>
<dbReference type="Proteomes" id="UP000295260">
    <property type="component" value="Unassembled WGS sequence"/>
</dbReference>
<name>A0A4R6Q4T2_9FLAO</name>
<accession>A0A4R6Q4T2</accession>
<keyword evidence="2" id="KW-1185">Reference proteome</keyword>
<dbReference type="RefSeq" id="WP_133534078.1">
    <property type="nucleotide sequence ID" value="NZ_SNXR01000019.1"/>
</dbReference>
<dbReference type="AlphaFoldDB" id="A0A4R6Q4T2"/>
<evidence type="ECO:0000313" key="2">
    <source>
        <dbReference type="Proteomes" id="UP000295260"/>
    </source>
</evidence>
<organism evidence="1 2">
    <name type="scientific">Flavobacterium dankookense</name>
    <dbReference type="NCBI Taxonomy" id="706186"/>
    <lineage>
        <taxon>Bacteria</taxon>
        <taxon>Pseudomonadati</taxon>
        <taxon>Bacteroidota</taxon>
        <taxon>Flavobacteriia</taxon>
        <taxon>Flavobacteriales</taxon>
        <taxon>Flavobacteriaceae</taxon>
        <taxon>Flavobacterium</taxon>
    </lineage>
</organism>
<proteinExistence type="predicted"/>
<protein>
    <submittedName>
        <fullName evidence="1">Uncharacterized protein</fullName>
    </submittedName>
</protein>
<gene>
    <name evidence="1" type="ORF">BC748_2898</name>
</gene>
<evidence type="ECO:0000313" key="1">
    <source>
        <dbReference type="EMBL" id="TDP57378.1"/>
    </source>
</evidence>
<dbReference type="OrthoDB" id="1451446at2"/>
<dbReference type="EMBL" id="SNXR01000019">
    <property type="protein sequence ID" value="TDP57378.1"/>
    <property type="molecule type" value="Genomic_DNA"/>
</dbReference>
<reference evidence="1 2" key="1">
    <citation type="submission" date="2019-03" db="EMBL/GenBank/DDBJ databases">
        <title>Genomic Encyclopedia of Archaeal and Bacterial Type Strains, Phase II (KMG-II): from individual species to whole genera.</title>
        <authorList>
            <person name="Goeker M."/>
        </authorList>
    </citation>
    <scope>NUCLEOTIDE SEQUENCE [LARGE SCALE GENOMIC DNA]</scope>
    <source>
        <strain evidence="1 2">DSM 25687</strain>
    </source>
</reference>
<comment type="caution">
    <text evidence="1">The sequence shown here is derived from an EMBL/GenBank/DDBJ whole genome shotgun (WGS) entry which is preliminary data.</text>
</comment>